<feature type="transmembrane region" description="Helical" evidence="1">
    <location>
        <begin position="126"/>
        <end position="145"/>
    </location>
</feature>
<evidence type="ECO:0008006" key="4">
    <source>
        <dbReference type="Google" id="ProtNLM"/>
    </source>
</evidence>
<dbReference type="Proteomes" id="UP001596439">
    <property type="component" value="Unassembled WGS sequence"/>
</dbReference>
<feature type="transmembrane region" description="Helical" evidence="1">
    <location>
        <begin position="70"/>
        <end position="89"/>
    </location>
</feature>
<accession>A0ABW2PQC0</accession>
<protein>
    <recommendedName>
        <fullName evidence="4">DUF3995 domain-containing protein</fullName>
    </recommendedName>
</protein>
<proteinExistence type="predicted"/>
<keyword evidence="1" id="KW-0472">Membrane</keyword>
<reference evidence="3" key="1">
    <citation type="journal article" date="2019" name="Int. J. Syst. Evol. Microbiol.">
        <title>The Global Catalogue of Microorganisms (GCM) 10K type strain sequencing project: providing services to taxonomists for standard genome sequencing and annotation.</title>
        <authorList>
            <consortium name="The Broad Institute Genomics Platform"/>
            <consortium name="The Broad Institute Genome Sequencing Center for Infectious Disease"/>
            <person name="Wu L."/>
            <person name="Ma J."/>
        </authorList>
    </citation>
    <scope>NUCLEOTIDE SEQUENCE [LARGE SCALE GENOMIC DNA]</scope>
    <source>
        <strain evidence="3">CCUG 55590</strain>
    </source>
</reference>
<evidence type="ECO:0000256" key="1">
    <source>
        <dbReference type="SAM" id="Phobius"/>
    </source>
</evidence>
<keyword evidence="3" id="KW-1185">Reference proteome</keyword>
<feature type="transmembrane region" description="Helical" evidence="1">
    <location>
        <begin position="38"/>
        <end position="58"/>
    </location>
</feature>
<dbReference type="RefSeq" id="WP_214790139.1">
    <property type="nucleotide sequence ID" value="NZ_JANIEL010000095.1"/>
</dbReference>
<evidence type="ECO:0000313" key="2">
    <source>
        <dbReference type="EMBL" id="MFC7390715.1"/>
    </source>
</evidence>
<dbReference type="EMBL" id="JBHTCE010000002">
    <property type="protein sequence ID" value="MFC7390715.1"/>
    <property type="molecule type" value="Genomic_DNA"/>
</dbReference>
<organism evidence="2 3">
    <name type="scientific">Exiguobacterium aestuarii</name>
    <dbReference type="NCBI Taxonomy" id="273527"/>
    <lineage>
        <taxon>Bacteria</taxon>
        <taxon>Bacillati</taxon>
        <taxon>Bacillota</taxon>
        <taxon>Bacilli</taxon>
        <taxon>Bacillales</taxon>
        <taxon>Bacillales Family XII. Incertae Sedis</taxon>
        <taxon>Exiguobacterium</taxon>
    </lineage>
</organism>
<comment type="caution">
    <text evidence="2">The sequence shown here is derived from an EMBL/GenBank/DDBJ whole genome shotgun (WGS) entry which is preliminary data.</text>
</comment>
<gene>
    <name evidence="2" type="ORF">ACFQO8_11230</name>
</gene>
<feature type="transmembrane region" description="Helical" evidence="1">
    <location>
        <begin position="7"/>
        <end position="26"/>
    </location>
</feature>
<sequence length="155" mass="17562">MEKLIKAWFIVTLIAFGIFKLGEVMTTPYSETPSEGNVYWIVLLIGWPFLLLFIWITIRMTRRVTASVRPMGRIVLGLGSLIMAGIAWVTNQSQATSLREGIRLSTNESFAEGWNQFTNIIYMNQLTFFFLTVGCMGIGVVLSFLPTKKQREEAV</sequence>
<keyword evidence="1" id="KW-1133">Transmembrane helix</keyword>
<name>A0ABW2PQC0_9BACL</name>
<keyword evidence="1" id="KW-0812">Transmembrane</keyword>
<evidence type="ECO:0000313" key="3">
    <source>
        <dbReference type="Proteomes" id="UP001596439"/>
    </source>
</evidence>